<accession>A0A084XUS3</accession>
<dbReference type="EMBL" id="JDSS02000047">
    <property type="protein sequence ID" value="KFB66217.1"/>
    <property type="molecule type" value="Genomic_DNA"/>
</dbReference>
<dbReference type="AlphaFoldDB" id="A0A084XUS3"/>
<gene>
    <name evidence="2" type="ORF">CAPSK01_004498</name>
</gene>
<comment type="caution">
    <text evidence="2">The sequence shown here is derived from an EMBL/GenBank/DDBJ whole genome shotgun (WGS) entry which is preliminary data.</text>
</comment>
<dbReference type="STRING" id="1457154.CAPSK01_004498"/>
<feature type="compositionally biased region" description="Basic and acidic residues" evidence="1">
    <location>
        <begin position="14"/>
        <end position="23"/>
    </location>
</feature>
<evidence type="ECO:0000313" key="3">
    <source>
        <dbReference type="Proteomes" id="UP000019812"/>
    </source>
</evidence>
<name>A0A084XUS3_9PROT</name>
<reference evidence="2 3" key="1">
    <citation type="submission" date="2014-07" db="EMBL/GenBank/DDBJ databases">
        <title>Expanding our view of genomic diversity in Candidatus Accumulibacter clades.</title>
        <authorList>
            <person name="Skennerton C.T."/>
            <person name="Barr J.J."/>
            <person name="Slater F.R."/>
            <person name="Bond P.L."/>
            <person name="Tyson G.W."/>
        </authorList>
    </citation>
    <scope>NUCLEOTIDE SEQUENCE [LARGE SCALE GENOMIC DNA]</scope>
    <source>
        <strain evidence="3">SK-01</strain>
    </source>
</reference>
<sequence length="37" mass="4173">MSVRVGSNPSGETESMRMMEKMPIRNRRYGKAAKQSA</sequence>
<feature type="compositionally biased region" description="Polar residues" evidence="1">
    <location>
        <begin position="1"/>
        <end position="13"/>
    </location>
</feature>
<feature type="region of interest" description="Disordered" evidence="1">
    <location>
        <begin position="1"/>
        <end position="37"/>
    </location>
</feature>
<evidence type="ECO:0000313" key="2">
    <source>
        <dbReference type="EMBL" id="KFB66217.1"/>
    </source>
</evidence>
<dbReference type="Proteomes" id="UP000019812">
    <property type="component" value="Unassembled WGS sequence"/>
</dbReference>
<proteinExistence type="predicted"/>
<evidence type="ECO:0000256" key="1">
    <source>
        <dbReference type="SAM" id="MobiDB-lite"/>
    </source>
</evidence>
<protein>
    <submittedName>
        <fullName evidence="2">Uncharacterized protein</fullName>
    </submittedName>
</protein>
<organism evidence="2 3">
    <name type="scientific">Candidatus Accumulibacter vicinus</name>
    <dbReference type="NCBI Taxonomy" id="2954382"/>
    <lineage>
        <taxon>Bacteria</taxon>
        <taxon>Pseudomonadati</taxon>
        <taxon>Pseudomonadota</taxon>
        <taxon>Betaproteobacteria</taxon>
        <taxon>Candidatus Accumulibacter</taxon>
    </lineage>
</organism>